<dbReference type="EMBL" id="CAICTM010000349">
    <property type="protein sequence ID" value="CAB9508507.1"/>
    <property type="molecule type" value="Genomic_DNA"/>
</dbReference>
<sequence>MNPGDAEHGSPKQQGSPKQHGSQKKQGSQQQMIPPERDLCAGTDDGISPTGTQSGQKRQRNSSKKQQKQPEKKKKRKPIRYCEKPDCWIPHSGKGPDGSRYCLEHREEYKKQLRPDVQPTLPMNLGDVNADDGNAPTLQQPVKKRKRKPKKCCQKPDCWIPHSGKGPDGSKFCLEHREEYEKQLHPDDFQPAPP</sequence>
<feature type="compositionally biased region" description="Low complexity" evidence="1">
    <location>
        <begin position="12"/>
        <end position="31"/>
    </location>
</feature>
<feature type="compositionally biased region" description="Basic and acidic residues" evidence="1">
    <location>
        <begin position="1"/>
        <end position="10"/>
    </location>
</feature>
<protein>
    <submittedName>
        <fullName evidence="2">Uncharacterized protein</fullName>
    </submittedName>
</protein>
<dbReference type="AlphaFoldDB" id="A0A9N8DTQ7"/>
<gene>
    <name evidence="2" type="ORF">SEMRO_350_G123630.1</name>
</gene>
<reference evidence="2" key="1">
    <citation type="submission" date="2020-06" db="EMBL/GenBank/DDBJ databases">
        <authorList>
            <consortium name="Plant Systems Biology data submission"/>
        </authorList>
    </citation>
    <scope>NUCLEOTIDE SEQUENCE</scope>
    <source>
        <strain evidence="2">D6</strain>
    </source>
</reference>
<feature type="compositionally biased region" description="Basic residues" evidence="1">
    <location>
        <begin position="142"/>
        <end position="153"/>
    </location>
</feature>
<evidence type="ECO:0000313" key="2">
    <source>
        <dbReference type="EMBL" id="CAB9508507.1"/>
    </source>
</evidence>
<feature type="compositionally biased region" description="Basic residues" evidence="1">
    <location>
        <begin position="57"/>
        <end position="79"/>
    </location>
</feature>
<feature type="region of interest" description="Disordered" evidence="1">
    <location>
        <begin position="113"/>
        <end position="172"/>
    </location>
</feature>
<keyword evidence="3" id="KW-1185">Reference proteome</keyword>
<evidence type="ECO:0000313" key="3">
    <source>
        <dbReference type="Proteomes" id="UP001153069"/>
    </source>
</evidence>
<proteinExistence type="predicted"/>
<dbReference type="Proteomes" id="UP001153069">
    <property type="component" value="Unassembled WGS sequence"/>
</dbReference>
<evidence type="ECO:0000256" key="1">
    <source>
        <dbReference type="SAM" id="MobiDB-lite"/>
    </source>
</evidence>
<feature type="region of interest" description="Disordered" evidence="1">
    <location>
        <begin position="1"/>
        <end position="99"/>
    </location>
</feature>
<comment type="caution">
    <text evidence="2">The sequence shown here is derived from an EMBL/GenBank/DDBJ whole genome shotgun (WGS) entry which is preliminary data.</text>
</comment>
<accession>A0A9N8DTQ7</accession>
<name>A0A9N8DTQ7_9STRA</name>
<organism evidence="2 3">
    <name type="scientific">Seminavis robusta</name>
    <dbReference type="NCBI Taxonomy" id="568900"/>
    <lineage>
        <taxon>Eukaryota</taxon>
        <taxon>Sar</taxon>
        <taxon>Stramenopiles</taxon>
        <taxon>Ochrophyta</taxon>
        <taxon>Bacillariophyta</taxon>
        <taxon>Bacillariophyceae</taxon>
        <taxon>Bacillariophycidae</taxon>
        <taxon>Naviculales</taxon>
        <taxon>Naviculaceae</taxon>
        <taxon>Seminavis</taxon>
    </lineage>
</organism>